<evidence type="ECO:0000256" key="2">
    <source>
        <dbReference type="SAM" id="Phobius"/>
    </source>
</evidence>
<dbReference type="PANTHER" id="PTHR39947">
    <property type="entry name" value="IP19862P"/>
    <property type="match status" value="1"/>
</dbReference>
<accession>A0A1W2WC08</accession>
<evidence type="ECO:0000313" key="4">
    <source>
        <dbReference type="Proteomes" id="UP000008144"/>
    </source>
</evidence>
<protein>
    <submittedName>
        <fullName evidence="3">Uncharacterized LOC100185795</fullName>
    </submittedName>
</protein>
<proteinExistence type="predicted"/>
<name>F7AUE9_CIOIN</name>
<feature type="compositionally biased region" description="Basic residues" evidence="1">
    <location>
        <begin position="278"/>
        <end position="288"/>
    </location>
</feature>
<keyword evidence="2" id="KW-0812">Transmembrane</keyword>
<keyword evidence="2" id="KW-1133">Transmembrane helix</keyword>
<dbReference type="STRING" id="7719.ENSCINP00000023363"/>
<keyword evidence="4" id="KW-1185">Reference proteome</keyword>
<dbReference type="EMBL" id="EAAA01001811">
    <property type="status" value="NOT_ANNOTATED_CDS"/>
    <property type="molecule type" value="Genomic_DNA"/>
</dbReference>
<gene>
    <name evidence="3" type="primary">LOC100185795</name>
</gene>
<dbReference type="Pfam" id="PF15038">
    <property type="entry name" value="Jiraiya"/>
    <property type="match status" value="1"/>
</dbReference>
<keyword evidence="2" id="KW-0472">Membrane</keyword>
<reference evidence="3" key="3">
    <citation type="submission" date="2025-08" db="UniProtKB">
        <authorList>
            <consortium name="Ensembl"/>
        </authorList>
    </citation>
    <scope>IDENTIFICATION</scope>
</reference>
<dbReference type="InParanoid" id="F7AUE9"/>
<reference evidence="3" key="4">
    <citation type="submission" date="2025-09" db="UniProtKB">
        <authorList>
            <consortium name="Ensembl"/>
        </authorList>
    </citation>
    <scope>IDENTIFICATION</scope>
</reference>
<dbReference type="KEGG" id="cin:100185795"/>
<evidence type="ECO:0000256" key="1">
    <source>
        <dbReference type="SAM" id="MobiDB-lite"/>
    </source>
</evidence>
<organism evidence="3 4">
    <name type="scientific">Ciona intestinalis</name>
    <name type="common">Transparent sea squirt</name>
    <name type="synonym">Ascidia intestinalis</name>
    <dbReference type="NCBI Taxonomy" id="7719"/>
    <lineage>
        <taxon>Eukaryota</taxon>
        <taxon>Metazoa</taxon>
        <taxon>Chordata</taxon>
        <taxon>Tunicata</taxon>
        <taxon>Ascidiacea</taxon>
        <taxon>Phlebobranchia</taxon>
        <taxon>Cionidae</taxon>
        <taxon>Ciona</taxon>
    </lineage>
</organism>
<sequence>MPACYQRKTDIRSNVNGTSIYGRSRSNGRYCDTRMVNGYITLCCVSALIALLSILLLHSLTSIWLDPLRNLRLNEEFVYITVAMATSSAALNLCAISTYCVQIYLVYTDRVYSDTRKLQYLREVSGVRFVATICVFISIPVFIASFGCYLYMELHWLAGIIAVSILGLAVTFIIISMSCSYYKWDRMHKTVTRYQPYSYIEANNNTNPWVDRDHALEHIHLRKRENTNEALLSFRHRRDRRVAVADCNPCDGKVSTSKKCIENTVVENCEIEKEKTSKKTHAERRRKKDVADKNKTEDNGSLATKQKQQIDASTLV</sequence>
<dbReference type="Ensembl" id="ENSCINT00000023609.2">
    <property type="protein sequence ID" value="ENSCINP00000023363.2"/>
    <property type="gene ID" value="ENSCING00000012541.2"/>
</dbReference>
<feature type="transmembrane region" description="Helical" evidence="2">
    <location>
        <begin position="39"/>
        <end position="65"/>
    </location>
</feature>
<dbReference type="GeneID" id="100185795"/>
<dbReference type="PANTHER" id="PTHR39947:SF1">
    <property type="entry name" value="IP19862P"/>
    <property type="match status" value="1"/>
</dbReference>
<dbReference type="HOGENOM" id="CLU_879847_0_0_1"/>
<dbReference type="InterPro" id="IPR029201">
    <property type="entry name" value="Jiraiya"/>
</dbReference>
<feature type="transmembrane region" description="Helical" evidence="2">
    <location>
        <begin position="127"/>
        <end position="152"/>
    </location>
</feature>
<feature type="transmembrane region" description="Helical" evidence="2">
    <location>
        <begin position="77"/>
        <end position="107"/>
    </location>
</feature>
<reference evidence="4" key="1">
    <citation type="journal article" date="2002" name="Science">
        <title>The draft genome of Ciona intestinalis: insights into chordate and vertebrate origins.</title>
        <authorList>
            <person name="Dehal P."/>
            <person name="Satou Y."/>
            <person name="Campbell R.K."/>
            <person name="Chapman J."/>
            <person name="Degnan B."/>
            <person name="De Tomaso A."/>
            <person name="Davidson B."/>
            <person name="Di Gregorio A."/>
            <person name="Gelpke M."/>
            <person name="Goodstein D.M."/>
            <person name="Harafuji N."/>
            <person name="Hastings K.E."/>
            <person name="Ho I."/>
            <person name="Hotta K."/>
            <person name="Huang W."/>
            <person name="Kawashima T."/>
            <person name="Lemaire P."/>
            <person name="Martinez D."/>
            <person name="Meinertzhagen I.A."/>
            <person name="Necula S."/>
            <person name="Nonaka M."/>
            <person name="Putnam N."/>
            <person name="Rash S."/>
            <person name="Saiga H."/>
            <person name="Satake M."/>
            <person name="Terry A."/>
            <person name="Yamada L."/>
            <person name="Wang H.G."/>
            <person name="Awazu S."/>
            <person name="Azumi K."/>
            <person name="Boore J."/>
            <person name="Branno M."/>
            <person name="Chin-Bow S."/>
            <person name="DeSantis R."/>
            <person name="Doyle S."/>
            <person name="Francino P."/>
            <person name="Keys D.N."/>
            <person name="Haga S."/>
            <person name="Hayashi H."/>
            <person name="Hino K."/>
            <person name="Imai K.S."/>
            <person name="Inaba K."/>
            <person name="Kano S."/>
            <person name="Kobayashi K."/>
            <person name="Kobayashi M."/>
            <person name="Lee B.I."/>
            <person name="Makabe K.W."/>
            <person name="Manohar C."/>
            <person name="Matassi G."/>
            <person name="Medina M."/>
            <person name="Mochizuki Y."/>
            <person name="Mount S."/>
            <person name="Morishita T."/>
            <person name="Miura S."/>
            <person name="Nakayama A."/>
            <person name="Nishizaka S."/>
            <person name="Nomoto H."/>
            <person name="Ohta F."/>
            <person name="Oishi K."/>
            <person name="Rigoutsos I."/>
            <person name="Sano M."/>
            <person name="Sasaki A."/>
            <person name="Sasakura Y."/>
            <person name="Shoguchi E."/>
            <person name="Shin-i T."/>
            <person name="Spagnuolo A."/>
            <person name="Stainier D."/>
            <person name="Suzuki M.M."/>
            <person name="Tassy O."/>
            <person name="Takatori N."/>
            <person name="Tokuoka M."/>
            <person name="Yagi K."/>
            <person name="Yoshizaki F."/>
            <person name="Wada S."/>
            <person name="Zhang C."/>
            <person name="Hyatt P.D."/>
            <person name="Larimer F."/>
            <person name="Detter C."/>
            <person name="Doggett N."/>
            <person name="Glavina T."/>
            <person name="Hawkins T."/>
            <person name="Richardson P."/>
            <person name="Lucas S."/>
            <person name="Kohara Y."/>
            <person name="Levine M."/>
            <person name="Satoh N."/>
            <person name="Rokhsar D.S."/>
        </authorList>
    </citation>
    <scope>NUCLEOTIDE SEQUENCE [LARGE SCALE GENOMIC DNA]</scope>
</reference>
<feature type="region of interest" description="Disordered" evidence="1">
    <location>
        <begin position="273"/>
        <end position="316"/>
    </location>
</feature>
<evidence type="ECO:0000313" key="3">
    <source>
        <dbReference type="Ensembl" id="ENSCINP00000023363.2"/>
    </source>
</evidence>
<feature type="compositionally biased region" description="Polar residues" evidence="1">
    <location>
        <begin position="299"/>
        <end position="316"/>
    </location>
</feature>
<dbReference type="AlphaFoldDB" id="F7AUE9"/>
<reference evidence="3" key="2">
    <citation type="journal article" date="2008" name="Genome Biol.">
        <title>Improved genome assembly and evidence-based global gene model set for the chordate Ciona intestinalis: new insight into intron and operon populations.</title>
        <authorList>
            <person name="Satou Y."/>
            <person name="Mineta K."/>
            <person name="Ogasawara M."/>
            <person name="Sasakura Y."/>
            <person name="Shoguchi E."/>
            <person name="Ueno K."/>
            <person name="Yamada L."/>
            <person name="Matsumoto J."/>
            <person name="Wasserscheid J."/>
            <person name="Dewar K."/>
            <person name="Wiley G.B."/>
            <person name="Macmil S.L."/>
            <person name="Roe B.A."/>
            <person name="Zeller R.W."/>
            <person name="Hastings K.E."/>
            <person name="Lemaire P."/>
            <person name="Lindquist E."/>
            <person name="Endo T."/>
            <person name="Hotta K."/>
            <person name="Inaba K."/>
        </authorList>
    </citation>
    <scope>NUCLEOTIDE SEQUENCE [LARGE SCALE GENOMIC DNA]</scope>
    <source>
        <strain evidence="3">wild type</strain>
    </source>
</reference>
<feature type="compositionally biased region" description="Basic and acidic residues" evidence="1">
    <location>
        <begin position="289"/>
        <end position="298"/>
    </location>
</feature>
<dbReference type="Proteomes" id="UP000008144">
    <property type="component" value="Chromosome 3"/>
</dbReference>
<accession>F7AUE9</accession>
<feature type="transmembrane region" description="Helical" evidence="2">
    <location>
        <begin position="158"/>
        <end position="182"/>
    </location>
</feature>